<dbReference type="Proteomes" id="UP000270296">
    <property type="component" value="Unassembled WGS sequence"/>
</dbReference>
<feature type="domain" description="DNMT3 ADD" evidence="1">
    <location>
        <begin position="7"/>
        <end position="56"/>
    </location>
</feature>
<dbReference type="SUPFAM" id="SSF57903">
    <property type="entry name" value="FYVE/PHD zinc finger"/>
    <property type="match status" value="1"/>
</dbReference>
<dbReference type="Gene3D" id="3.30.40.10">
    <property type="entry name" value="Zinc/RING finger domain, C3HC4 (zinc finger)"/>
    <property type="match status" value="1"/>
</dbReference>
<dbReference type="PANTHER" id="PTHR23068">
    <property type="entry name" value="DNA CYTOSINE-5- -METHYLTRANSFERASE 3-RELATED"/>
    <property type="match status" value="1"/>
</dbReference>
<dbReference type="Gene3D" id="3.40.50.150">
    <property type="entry name" value="Vaccinia Virus protein VP39"/>
    <property type="match status" value="1"/>
</dbReference>
<sequence>MTKMEYCTVCGKSGELLVCDSRDCPNVFCKDCVITFDSEKAYNEILKKSPWNCHVCTGEHLGILKCCGDWQERLLKIFNSSNISDEVELTLIPEKRYPIRVLSLFDGIGTGKVILDQLGLETEVYYCSEIDAEATLVTKVNHPEKVVYLGDVRSINLKTVRRRCFYFFILILSI</sequence>
<dbReference type="InterPro" id="IPR049554">
    <property type="entry name" value="DNMT3_ADD_PHD"/>
</dbReference>
<keyword evidence="3" id="KW-1185">Reference proteome</keyword>
<organism evidence="4">
    <name type="scientific">Soboliphyme baturini</name>
    <dbReference type="NCBI Taxonomy" id="241478"/>
    <lineage>
        <taxon>Eukaryota</taxon>
        <taxon>Metazoa</taxon>
        <taxon>Ecdysozoa</taxon>
        <taxon>Nematoda</taxon>
        <taxon>Enoplea</taxon>
        <taxon>Dorylaimia</taxon>
        <taxon>Dioctophymatida</taxon>
        <taxon>Dioctophymatoidea</taxon>
        <taxon>Soboliphymatidae</taxon>
        <taxon>Soboliphyme</taxon>
    </lineage>
</organism>
<evidence type="ECO:0000313" key="3">
    <source>
        <dbReference type="Proteomes" id="UP000270296"/>
    </source>
</evidence>
<dbReference type="AlphaFoldDB" id="A0A183J6S5"/>
<evidence type="ECO:0000313" key="4">
    <source>
        <dbReference type="WBParaSite" id="SBAD_0001195901-mRNA-1"/>
    </source>
</evidence>
<name>A0A183J6S5_9BILA</name>
<dbReference type="SUPFAM" id="SSF53335">
    <property type="entry name" value="S-adenosyl-L-methionine-dependent methyltransferases"/>
    <property type="match status" value="1"/>
</dbReference>
<evidence type="ECO:0000259" key="1">
    <source>
        <dbReference type="Pfam" id="PF21255"/>
    </source>
</evidence>
<reference evidence="4" key="1">
    <citation type="submission" date="2016-06" db="UniProtKB">
        <authorList>
            <consortium name="WormBaseParasite"/>
        </authorList>
    </citation>
    <scope>IDENTIFICATION</scope>
</reference>
<dbReference type="GO" id="GO:0005634">
    <property type="term" value="C:nucleus"/>
    <property type="evidence" value="ECO:0007669"/>
    <property type="project" value="TreeGrafter"/>
</dbReference>
<dbReference type="InterPro" id="IPR050390">
    <property type="entry name" value="C5-Methyltransferase"/>
</dbReference>
<dbReference type="PANTHER" id="PTHR23068:SF25">
    <property type="entry name" value="DNA (CYTOSINE-5)-METHYLTRANSFERASE DRM2"/>
    <property type="match status" value="1"/>
</dbReference>
<evidence type="ECO:0000313" key="2">
    <source>
        <dbReference type="EMBL" id="VDP41170.1"/>
    </source>
</evidence>
<proteinExistence type="predicted"/>
<gene>
    <name evidence="2" type="ORF">SBAD_LOCUS11573</name>
</gene>
<dbReference type="Pfam" id="PF21255">
    <property type="entry name" value="DNMT3_ADD_GATA1-like"/>
    <property type="match status" value="1"/>
</dbReference>
<dbReference type="EMBL" id="UZAM01015939">
    <property type="protein sequence ID" value="VDP41170.1"/>
    <property type="molecule type" value="Genomic_DNA"/>
</dbReference>
<dbReference type="InterPro" id="IPR013083">
    <property type="entry name" value="Znf_RING/FYVE/PHD"/>
</dbReference>
<reference evidence="2 3" key="2">
    <citation type="submission" date="2018-11" db="EMBL/GenBank/DDBJ databases">
        <authorList>
            <consortium name="Pathogen Informatics"/>
        </authorList>
    </citation>
    <scope>NUCLEOTIDE SEQUENCE [LARGE SCALE GENOMIC DNA]</scope>
</reference>
<dbReference type="OrthoDB" id="5915076at2759"/>
<dbReference type="InterPro" id="IPR029063">
    <property type="entry name" value="SAM-dependent_MTases_sf"/>
</dbReference>
<protein>
    <submittedName>
        <fullName evidence="4">PHD-type domain-containing protein</fullName>
    </submittedName>
</protein>
<dbReference type="WBParaSite" id="SBAD_0001195901-mRNA-1">
    <property type="protein sequence ID" value="SBAD_0001195901-mRNA-1"/>
    <property type="gene ID" value="SBAD_0001195901"/>
</dbReference>
<dbReference type="InterPro" id="IPR011011">
    <property type="entry name" value="Znf_FYVE_PHD"/>
</dbReference>
<accession>A0A183J6S5</accession>